<evidence type="ECO:0000259" key="3">
    <source>
        <dbReference type="PROSITE" id="PS50118"/>
    </source>
</evidence>
<dbReference type="SMART" id="SM00398">
    <property type="entry name" value="HMG"/>
    <property type="match status" value="1"/>
</dbReference>
<dbReference type="AlphaFoldDB" id="A0A3P9IMJ9"/>
<proteinExistence type="predicted"/>
<keyword evidence="1" id="KW-0238">DNA-binding</keyword>
<dbReference type="SUPFAM" id="SSF47095">
    <property type="entry name" value="HMG-box"/>
    <property type="match status" value="1"/>
</dbReference>
<name>A0A3P9IMJ9_ORYLA</name>
<dbReference type="Proteomes" id="UP000265200">
    <property type="component" value="Chromosome 10"/>
</dbReference>
<sequence length="123" mass="14341">MLIQEAMDKMEVSEVVEVTEEVTSTQTKGTTPKKRTSTHQEVNVEKPKKPRSAYLLYYFDIHQIMQLESPNLPQSEVNKRISEGWKRLSVSERSYYLEKAKMEKDGVESVRCIHTLLHESIKK</sequence>
<feature type="domain" description="HMG box" evidence="3">
    <location>
        <begin position="47"/>
        <end position="104"/>
    </location>
</feature>
<feature type="DNA-binding region" description="HMG box" evidence="1">
    <location>
        <begin position="47"/>
        <end position="104"/>
    </location>
</feature>
<evidence type="ECO:0000313" key="5">
    <source>
        <dbReference type="Proteomes" id="UP000265200"/>
    </source>
</evidence>
<feature type="region of interest" description="Disordered" evidence="2">
    <location>
        <begin position="18"/>
        <end position="47"/>
    </location>
</feature>
<dbReference type="PROSITE" id="PS50118">
    <property type="entry name" value="HMG_BOX_2"/>
    <property type="match status" value="1"/>
</dbReference>
<reference evidence="4 5" key="2">
    <citation type="submission" date="2017-04" db="EMBL/GenBank/DDBJ databases">
        <title>CpG methylation of centromeres and impact of large insertions on vertebrate speciation.</title>
        <authorList>
            <person name="Ichikawa K."/>
            <person name="Yoshimura J."/>
            <person name="Morishita S."/>
        </authorList>
    </citation>
    <scope>NUCLEOTIDE SEQUENCE</scope>
    <source>
        <strain evidence="4 5">HSOK</strain>
    </source>
</reference>
<keyword evidence="1" id="KW-0539">Nucleus</keyword>
<protein>
    <recommendedName>
        <fullName evidence="3">HMG box domain-containing protein</fullName>
    </recommendedName>
</protein>
<dbReference type="PANTHER" id="PTHR17609:SF2">
    <property type="entry name" value="HMG DOMAIN-CONTAINING PROTEIN 3"/>
    <property type="match status" value="1"/>
</dbReference>
<dbReference type="PANTHER" id="PTHR17609">
    <property type="entry name" value="HMG DOMAIN-CONTAINING PROTEIN 3"/>
    <property type="match status" value="1"/>
</dbReference>
<dbReference type="GO" id="GO:0003677">
    <property type="term" value="F:DNA binding"/>
    <property type="evidence" value="ECO:0007669"/>
    <property type="project" value="UniProtKB-UniRule"/>
</dbReference>
<evidence type="ECO:0000313" key="4">
    <source>
        <dbReference type="Ensembl" id="ENSORLP00015021205.1"/>
    </source>
</evidence>
<dbReference type="Gene3D" id="1.10.30.10">
    <property type="entry name" value="High mobility group box domain"/>
    <property type="match status" value="1"/>
</dbReference>
<evidence type="ECO:0000256" key="1">
    <source>
        <dbReference type="PROSITE-ProRule" id="PRU00267"/>
    </source>
</evidence>
<accession>A0A3P9IMJ9</accession>
<reference key="1">
    <citation type="journal article" date="2007" name="Nature">
        <title>The medaka draft genome and insights into vertebrate genome evolution.</title>
        <authorList>
            <person name="Kasahara M."/>
            <person name="Naruse K."/>
            <person name="Sasaki S."/>
            <person name="Nakatani Y."/>
            <person name="Qu W."/>
            <person name="Ahsan B."/>
            <person name="Yamada T."/>
            <person name="Nagayasu Y."/>
            <person name="Doi K."/>
            <person name="Kasai Y."/>
            <person name="Jindo T."/>
            <person name="Kobayashi D."/>
            <person name="Shimada A."/>
            <person name="Toyoda A."/>
            <person name="Kuroki Y."/>
            <person name="Fujiyama A."/>
            <person name="Sasaki T."/>
            <person name="Shimizu A."/>
            <person name="Asakawa S."/>
            <person name="Shimizu N."/>
            <person name="Hashimoto S."/>
            <person name="Yang J."/>
            <person name="Lee Y."/>
            <person name="Matsushima K."/>
            <person name="Sugano S."/>
            <person name="Sakaizumi M."/>
            <person name="Narita T."/>
            <person name="Ohishi K."/>
            <person name="Haga S."/>
            <person name="Ohta F."/>
            <person name="Nomoto H."/>
            <person name="Nogata K."/>
            <person name="Morishita T."/>
            <person name="Endo T."/>
            <person name="Shin-I T."/>
            <person name="Takeda H."/>
            <person name="Morishita S."/>
            <person name="Kohara Y."/>
        </authorList>
    </citation>
    <scope>NUCLEOTIDE SEQUENCE [LARGE SCALE GENOMIC DNA]</scope>
    <source>
        <strain>Hd-rR</strain>
    </source>
</reference>
<evidence type="ECO:0000256" key="2">
    <source>
        <dbReference type="SAM" id="MobiDB-lite"/>
    </source>
</evidence>
<dbReference type="InterPro" id="IPR039598">
    <property type="entry name" value="HMGXB3"/>
</dbReference>
<dbReference type="Pfam" id="PF09011">
    <property type="entry name" value="HMG_box_2"/>
    <property type="match status" value="1"/>
</dbReference>
<reference evidence="4" key="4">
    <citation type="submission" date="2025-09" db="UniProtKB">
        <authorList>
            <consortium name="Ensembl"/>
        </authorList>
    </citation>
    <scope>IDENTIFICATION</scope>
    <source>
        <strain evidence="4">HSOK</strain>
    </source>
</reference>
<reference evidence="4" key="3">
    <citation type="submission" date="2025-08" db="UniProtKB">
        <authorList>
            <consortium name="Ensembl"/>
        </authorList>
    </citation>
    <scope>IDENTIFICATION</scope>
    <source>
        <strain evidence="4">HSOK</strain>
    </source>
</reference>
<dbReference type="GO" id="GO:0005634">
    <property type="term" value="C:nucleus"/>
    <property type="evidence" value="ECO:0007669"/>
    <property type="project" value="UniProtKB-UniRule"/>
</dbReference>
<organism evidence="4 5">
    <name type="scientific">Oryzias latipes</name>
    <name type="common">Japanese rice fish</name>
    <name type="synonym">Japanese killifish</name>
    <dbReference type="NCBI Taxonomy" id="8090"/>
    <lineage>
        <taxon>Eukaryota</taxon>
        <taxon>Metazoa</taxon>
        <taxon>Chordata</taxon>
        <taxon>Craniata</taxon>
        <taxon>Vertebrata</taxon>
        <taxon>Euteleostomi</taxon>
        <taxon>Actinopterygii</taxon>
        <taxon>Neopterygii</taxon>
        <taxon>Teleostei</taxon>
        <taxon>Neoteleostei</taxon>
        <taxon>Acanthomorphata</taxon>
        <taxon>Ovalentaria</taxon>
        <taxon>Atherinomorphae</taxon>
        <taxon>Beloniformes</taxon>
        <taxon>Adrianichthyidae</taxon>
        <taxon>Oryziinae</taxon>
        <taxon>Oryzias</taxon>
    </lineage>
</organism>
<dbReference type="Ensembl" id="ENSORLT00015030605.1">
    <property type="protein sequence ID" value="ENSORLP00015021205.1"/>
    <property type="gene ID" value="ENSORLG00015022415.1"/>
</dbReference>
<dbReference type="InterPro" id="IPR009071">
    <property type="entry name" value="HMG_box_dom"/>
</dbReference>
<dbReference type="InterPro" id="IPR036910">
    <property type="entry name" value="HMG_box_dom_sf"/>
</dbReference>